<gene>
    <name evidence="1" type="ORF">Lery_0564</name>
</gene>
<dbReference type="PATRIC" id="fig|448.7.peg.587"/>
<evidence type="ECO:0000313" key="1">
    <source>
        <dbReference type="EMBL" id="KTC99171.1"/>
    </source>
</evidence>
<dbReference type="Proteomes" id="UP000054773">
    <property type="component" value="Unassembled WGS sequence"/>
</dbReference>
<dbReference type="AlphaFoldDB" id="A0A0W0TTU8"/>
<sequence>MLYRFLFRYLQAKLLGHLVARFLKNKSLSNIPLSRMGILYFLFNHFVRQPRPVNRK</sequence>
<comment type="caution">
    <text evidence="1">The sequence shown here is derived from an EMBL/GenBank/DDBJ whole genome shotgun (WGS) entry which is preliminary data.</text>
</comment>
<reference evidence="1 2" key="1">
    <citation type="submission" date="2015-11" db="EMBL/GenBank/DDBJ databases">
        <title>Genomic analysis of 38 Legionella species identifies large and diverse effector repertoires.</title>
        <authorList>
            <person name="Burstein D."/>
            <person name="Amaro F."/>
            <person name="Zusman T."/>
            <person name="Lifshitz Z."/>
            <person name="Cohen O."/>
            <person name="Gilbert J.A."/>
            <person name="Pupko T."/>
            <person name="Shuman H.A."/>
            <person name="Segal G."/>
        </authorList>
    </citation>
    <scope>NUCLEOTIDE SEQUENCE [LARGE SCALE GENOMIC DNA]</scope>
    <source>
        <strain evidence="1 2">SE-32A-C8</strain>
    </source>
</reference>
<dbReference type="EMBL" id="LNYA01000006">
    <property type="protein sequence ID" value="KTC99171.1"/>
    <property type="molecule type" value="Genomic_DNA"/>
</dbReference>
<organism evidence="1 2">
    <name type="scientific">Legionella erythra</name>
    <dbReference type="NCBI Taxonomy" id="448"/>
    <lineage>
        <taxon>Bacteria</taxon>
        <taxon>Pseudomonadati</taxon>
        <taxon>Pseudomonadota</taxon>
        <taxon>Gammaproteobacteria</taxon>
        <taxon>Legionellales</taxon>
        <taxon>Legionellaceae</taxon>
        <taxon>Legionella</taxon>
    </lineage>
</organism>
<accession>A0A0W0TTU8</accession>
<keyword evidence="2" id="KW-1185">Reference proteome</keyword>
<evidence type="ECO:0000313" key="2">
    <source>
        <dbReference type="Proteomes" id="UP000054773"/>
    </source>
</evidence>
<name>A0A0W0TTU8_LEGER</name>
<protein>
    <submittedName>
        <fullName evidence="1">Uncharacterized protein</fullName>
    </submittedName>
</protein>
<proteinExistence type="predicted"/>